<dbReference type="InterPro" id="IPR003673">
    <property type="entry name" value="CoA-Trfase_fam_III"/>
</dbReference>
<dbReference type="SUPFAM" id="SSF89796">
    <property type="entry name" value="CoA-transferase family III (CaiB/BaiF)"/>
    <property type="match status" value="2"/>
</dbReference>
<keyword evidence="2" id="KW-0808">Transferase</keyword>
<feature type="compositionally biased region" description="Basic and acidic residues" evidence="1">
    <location>
        <begin position="378"/>
        <end position="390"/>
    </location>
</feature>
<protein>
    <submittedName>
        <fullName evidence="2">CoA transferase</fullName>
    </submittedName>
</protein>
<dbReference type="InterPro" id="IPR044855">
    <property type="entry name" value="CoA-Trfase_III_dom3_sf"/>
</dbReference>
<evidence type="ECO:0000313" key="3">
    <source>
        <dbReference type="Proteomes" id="UP000462055"/>
    </source>
</evidence>
<dbReference type="Proteomes" id="UP000462055">
    <property type="component" value="Unassembled WGS sequence"/>
</dbReference>
<dbReference type="InterPro" id="IPR050509">
    <property type="entry name" value="CoA-transferase_III"/>
</dbReference>
<reference evidence="2" key="1">
    <citation type="submission" date="2019-12" db="EMBL/GenBank/DDBJ databases">
        <title>Actinomadura physcomitrii sp. nov., a novel actinomycete isolated from moss [Physcomitrium sphaericum (Ludw) Fuernr].</title>
        <authorList>
            <person name="Zhuang X."/>
        </authorList>
    </citation>
    <scope>NUCLEOTIDE SEQUENCE [LARGE SCALE GENOMIC DNA]</scope>
    <source>
        <strain evidence="2">LD22</strain>
    </source>
</reference>
<proteinExistence type="predicted"/>
<feature type="compositionally biased region" description="Pro residues" evidence="1">
    <location>
        <begin position="402"/>
        <end position="411"/>
    </location>
</feature>
<organism evidence="2 3">
    <name type="scientific">Actinomadura physcomitrii</name>
    <dbReference type="NCBI Taxonomy" id="2650748"/>
    <lineage>
        <taxon>Bacteria</taxon>
        <taxon>Bacillati</taxon>
        <taxon>Actinomycetota</taxon>
        <taxon>Actinomycetes</taxon>
        <taxon>Streptosporangiales</taxon>
        <taxon>Thermomonosporaceae</taxon>
        <taxon>Actinomadura</taxon>
    </lineage>
</organism>
<gene>
    <name evidence="2" type="ORF">F8568_010730</name>
</gene>
<keyword evidence="3" id="KW-1185">Reference proteome</keyword>
<feature type="region of interest" description="Disordered" evidence="1">
    <location>
        <begin position="358"/>
        <end position="411"/>
    </location>
</feature>
<dbReference type="PANTHER" id="PTHR48228">
    <property type="entry name" value="SUCCINYL-COA--D-CITRAMALATE COA-TRANSFERASE"/>
    <property type="match status" value="1"/>
</dbReference>
<dbReference type="InterPro" id="IPR023606">
    <property type="entry name" value="CoA-Trfase_III_dom_1_sf"/>
</dbReference>
<dbReference type="PANTHER" id="PTHR48228:SF2">
    <property type="entry name" value="E-CINNAMOYL-COA:R-PHENYLLACTATE COA TRANSFERASE LARGE SUBUNIT"/>
    <property type="match status" value="1"/>
</dbReference>
<feature type="compositionally biased region" description="Low complexity" evidence="1">
    <location>
        <begin position="392"/>
        <end position="401"/>
    </location>
</feature>
<dbReference type="Pfam" id="PF02515">
    <property type="entry name" value="CoA_transf_3"/>
    <property type="match status" value="2"/>
</dbReference>
<evidence type="ECO:0000313" key="2">
    <source>
        <dbReference type="EMBL" id="MWA00847.1"/>
    </source>
</evidence>
<evidence type="ECO:0000256" key="1">
    <source>
        <dbReference type="SAM" id="MobiDB-lite"/>
    </source>
</evidence>
<dbReference type="EMBL" id="WBMS02000007">
    <property type="protein sequence ID" value="MWA00847.1"/>
    <property type="molecule type" value="Genomic_DNA"/>
</dbReference>
<dbReference type="GO" id="GO:0016740">
    <property type="term" value="F:transferase activity"/>
    <property type="evidence" value="ECO:0007669"/>
    <property type="project" value="UniProtKB-KW"/>
</dbReference>
<name>A0A6I4M9U7_9ACTN</name>
<sequence length="817" mass="86990">MAGHERRPGGPLAGITVVDLSSTFPGAQATQFLADAGADVVQVEPPGGSPLRDRAAWPALARGKRSISLDLHADAGRATLNGLIATADVFVMTLRPQTAARLRLAPADLAALNPRLVSAAITGFGASGPWAHLKGYEGMVMAKLGMFQTKSRMVTRPGPAFVSVPYAGWGASQTAVHGILTALFERASSGRGQHVEADMVRGVTALDTWTWFTEMVGLRWPDAYQNVEAFTEDGEPQAPLVYPLLIAPTKDGHWLQFAQTAPRLFAAMLKEFGLTEMLADPKWKGLPVLETQELRTELWEIMIRKVQERTLAEWQQVFDTNPDIMAEVFRAGPDVLNHPQLDHDRRVAEVDDPEFGRVVQPSTLVHENEMPLSAPRPAPREDEHGDELRQRAASAAPASPAAAPPEAPPTLPLEGLTILELGTMFAGPYGATVLTDFGARVIKVEAKEGDGIRNIGPFPESGGAKVLQGKESVALDLTTEEGLRIVRELAAKADVVLQSFRAGAAERAGVDAEALRRVNPDLIYVNAPGYGTGGPSGKRPAYAPSIGAAFGLALTDAPDAAHATESLREIKAGAMRLQTATAVPTMQADGIAALGVASTILLGALARRLGRPMGQLTATMVGSATHAILEQVVDYPGRAPAPAPDPDGHGFNALYRMYEASEGWVFLAAPEPGEWEQLAAALAGEADLGGERFATREARRRNDEALAETLAGVFSRRPAGEWEALLTKADVGCVQVTERLPELLLQTDEALAAEYCVTAANAIFDEHLRMGPLVRFSRSATRAEGGCSVGEHTDAVLSELGYDESAIAALRERGVIG</sequence>
<comment type="caution">
    <text evidence="2">The sequence shown here is derived from an EMBL/GenBank/DDBJ whole genome shotgun (WGS) entry which is preliminary data.</text>
</comment>
<dbReference type="Gene3D" id="3.40.50.10540">
    <property type="entry name" value="Crotonobetainyl-coa:carnitine coa-transferase, domain 1"/>
    <property type="match status" value="2"/>
</dbReference>
<dbReference type="Gene3D" id="3.30.1540.10">
    <property type="entry name" value="formyl-coa transferase, domain 3"/>
    <property type="match status" value="2"/>
</dbReference>
<accession>A0A6I4M9U7</accession>
<dbReference type="AlphaFoldDB" id="A0A6I4M9U7"/>